<reference evidence="2" key="2">
    <citation type="submission" date="2016-06" db="EMBL/GenBank/DDBJ databases">
        <title>The genome of a short-lived fish provides insights into sex chromosome evolution and the genetic control of aging.</title>
        <authorList>
            <person name="Reichwald K."/>
            <person name="Felder M."/>
            <person name="Petzold A."/>
            <person name="Koch P."/>
            <person name="Groth M."/>
            <person name="Platzer M."/>
        </authorList>
    </citation>
    <scope>NUCLEOTIDE SEQUENCE</scope>
    <source>
        <tissue evidence="2">Brain</tissue>
    </source>
</reference>
<feature type="region of interest" description="Disordered" evidence="1">
    <location>
        <begin position="1"/>
        <end position="35"/>
    </location>
</feature>
<protein>
    <submittedName>
        <fullName evidence="2">Uncharacterized protein</fullName>
    </submittedName>
</protein>
<dbReference type="AlphaFoldDB" id="A0A1A8GBS9"/>
<sequence>MNSTLSSPGTLTTDQSCNNLDFTSEPDLPPHLDRPALPPLTSLGYWITADAAHPSPVYPPKHLDFCSTVRTTEN</sequence>
<evidence type="ECO:0000256" key="1">
    <source>
        <dbReference type="SAM" id="MobiDB-lite"/>
    </source>
</evidence>
<gene>
    <name evidence="2" type="primary">Nfu_g_1_007442</name>
</gene>
<proteinExistence type="predicted"/>
<evidence type="ECO:0000313" key="2">
    <source>
        <dbReference type="EMBL" id="SBQ68496.1"/>
    </source>
</evidence>
<organism evidence="2">
    <name type="scientific">Nothobranchius korthausae</name>
    <dbReference type="NCBI Taxonomy" id="1143690"/>
    <lineage>
        <taxon>Eukaryota</taxon>
        <taxon>Metazoa</taxon>
        <taxon>Chordata</taxon>
        <taxon>Craniata</taxon>
        <taxon>Vertebrata</taxon>
        <taxon>Euteleostomi</taxon>
        <taxon>Actinopterygii</taxon>
        <taxon>Neopterygii</taxon>
        <taxon>Teleostei</taxon>
        <taxon>Neoteleostei</taxon>
        <taxon>Acanthomorphata</taxon>
        <taxon>Ovalentaria</taxon>
        <taxon>Atherinomorphae</taxon>
        <taxon>Cyprinodontiformes</taxon>
        <taxon>Nothobranchiidae</taxon>
        <taxon>Nothobranchius</taxon>
    </lineage>
</organism>
<name>A0A1A8GBS9_9TELE</name>
<accession>A0A1A8GBS9</accession>
<reference evidence="2" key="1">
    <citation type="submission" date="2016-05" db="EMBL/GenBank/DDBJ databases">
        <authorList>
            <person name="Lavstsen T."/>
            <person name="Jespersen J.S."/>
        </authorList>
    </citation>
    <scope>NUCLEOTIDE SEQUENCE</scope>
    <source>
        <tissue evidence="2">Brain</tissue>
    </source>
</reference>
<dbReference type="EMBL" id="HAEC01000419">
    <property type="protein sequence ID" value="SBQ68496.1"/>
    <property type="molecule type" value="Transcribed_RNA"/>
</dbReference>
<feature type="compositionally biased region" description="Polar residues" evidence="1">
    <location>
        <begin position="1"/>
        <end position="22"/>
    </location>
</feature>